<feature type="transmembrane region" description="Helical" evidence="2">
    <location>
        <begin position="510"/>
        <end position="531"/>
    </location>
</feature>
<feature type="transmembrane region" description="Helical" evidence="2">
    <location>
        <begin position="20"/>
        <end position="39"/>
    </location>
</feature>
<dbReference type="InterPro" id="IPR052728">
    <property type="entry name" value="O2_lipid_transport_reg"/>
</dbReference>
<dbReference type="Pfam" id="PF01757">
    <property type="entry name" value="Acyl_transf_3"/>
    <property type="match status" value="1"/>
</dbReference>
<feature type="transmembrane region" description="Helical" evidence="2">
    <location>
        <begin position="551"/>
        <end position="576"/>
    </location>
</feature>
<feature type="transmembrane region" description="Helical" evidence="2">
    <location>
        <begin position="373"/>
        <end position="397"/>
    </location>
</feature>
<keyword evidence="2" id="KW-0812">Transmembrane</keyword>
<dbReference type="SMART" id="SM00703">
    <property type="entry name" value="NRF"/>
    <property type="match status" value="1"/>
</dbReference>
<keyword evidence="2" id="KW-0472">Membrane</keyword>
<feature type="domain" description="Nose resistant-to-fluoxetine protein N-terminal" evidence="3">
    <location>
        <begin position="100"/>
        <end position="243"/>
    </location>
</feature>
<feature type="transmembrane region" description="Helical" evidence="2">
    <location>
        <begin position="333"/>
        <end position="353"/>
    </location>
</feature>
<organism evidence="4">
    <name type="scientific">Bactrocera dorsalis</name>
    <name type="common">Oriental fruit fly</name>
    <name type="synonym">Dacus dorsalis</name>
    <dbReference type="NCBI Taxonomy" id="27457"/>
    <lineage>
        <taxon>Eukaryota</taxon>
        <taxon>Metazoa</taxon>
        <taxon>Ecdysozoa</taxon>
        <taxon>Arthropoda</taxon>
        <taxon>Hexapoda</taxon>
        <taxon>Insecta</taxon>
        <taxon>Pterygota</taxon>
        <taxon>Neoptera</taxon>
        <taxon>Endopterygota</taxon>
        <taxon>Diptera</taxon>
        <taxon>Brachycera</taxon>
        <taxon>Muscomorpha</taxon>
        <taxon>Tephritoidea</taxon>
        <taxon>Tephritidae</taxon>
        <taxon>Bactrocera</taxon>
        <taxon>Bactrocera</taxon>
    </lineage>
</organism>
<feature type="region of interest" description="Disordered" evidence="1">
    <location>
        <begin position="736"/>
        <end position="756"/>
    </location>
</feature>
<dbReference type="PANTHER" id="PTHR11161:SF71">
    <property type="entry name" value="NOSE RESISTANT-TO-FLUOXETINE PROTEIN N-TERMINAL DOMAIN-CONTAINING PROTEIN"/>
    <property type="match status" value="1"/>
</dbReference>
<dbReference type="PANTHER" id="PTHR11161">
    <property type="entry name" value="O-ACYLTRANSFERASE"/>
    <property type="match status" value="1"/>
</dbReference>
<feature type="transmembrane region" description="Helical" evidence="2">
    <location>
        <begin position="259"/>
        <end position="284"/>
    </location>
</feature>
<evidence type="ECO:0000256" key="2">
    <source>
        <dbReference type="SAM" id="Phobius"/>
    </source>
</evidence>
<dbReference type="InterPro" id="IPR002656">
    <property type="entry name" value="Acyl_transf_3_dom"/>
</dbReference>
<protein>
    <submittedName>
        <fullName evidence="4">Nose resistant to fluoxetine protein 6</fullName>
    </submittedName>
</protein>
<sequence>MSFHNLVTYTVISMPGSRRLMYIVYPLVLCILASAASAVDINPGQTEDAAPNGRLDWSAENYRDVELVEKVLSPYWKDDTAVMTPSERQLFLAGLNKVESAQCRDDLNSTLWGILSGQRWAIAMYDAMAKSAVGINSGVLHQFGHFDECLDQQQFQTNPNEDDPPELLVRSQYCLVDIQMDGFTMHTAASRQKEALNRNGDAVVAAVWGACLPASCRSSDIAIFTQIYLQRPVISANESACQLSGLGAATELYVDGGMFAYALVLFIFILLATLSTAYHVYLIYACRSADDVSKRALQQQTLTIALLSFSVIENTKKLFQASKDQMGLNSINGIKAIAMLMILAGHALSFIYGSPTYNEAFVAEQTKYPTFAFLYNSLLFVDTFMLLSGFLFCRILLIELERRRGRINPLILYAGRYIRLTPAYMAIIGFYMTWFPSIGSGPLWRERIVREQERCQASWWLNILYVNNYFQTDKFCMFQSWYLSVDTQLFFIAPIFIYLLYKMRQCGKHLLIAAVMCTSLIPFVVTFLRQLDPTLLVYADELVDLASNNYYIGYYIKTHMRASAYFVGLLTGYLVHVMQAKGKKLHNVLVRVGWLISTFIGIATMFSICRFYRSPYTHIESLLYAALHKLGWNLSVAWLVMAATTGHAGWLQNFLSSRIFAPISRLTYCAYLSNGIVELYHSSTIRYGRYQSYVNLENDMISHTVDTFILAFVLCLLFESPIHALERILLRKVGRPEKRAPSTENQSPSTSEEQVA</sequence>
<dbReference type="EMBL" id="GAKP01021925">
    <property type="protein sequence ID" value="JAC37027.1"/>
    <property type="molecule type" value="Transcribed_RNA"/>
</dbReference>
<dbReference type="Pfam" id="PF20146">
    <property type="entry name" value="NRF"/>
    <property type="match status" value="1"/>
</dbReference>
<dbReference type="AlphaFoldDB" id="A0A034V3C2"/>
<reference evidence="4" key="1">
    <citation type="journal article" date="2014" name="BMC Genomics">
        <title>Characterizing the developmental transcriptome of the oriental fruit fly, Bactrocera dorsalis (Diptera: Tephritidae) through comparative genomic analysis with Drosophila melanogaster utilizing modENCODE datasets.</title>
        <authorList>
            <person name="Geib S.M."/>
            <person name="Calla B."/>
            <person name="Hall B."/>
            <person name="Hou S."/>
            <person name="Manoukis N.C."/>
        </authorList>
    </citation>
    <scope>NUCLEOTIDE SEQUENCE</scope>
    <source>
        <strain evidence="4">Punador</strain>
    </source>
</reference>
<evidence type="ECO:0000256" key="1">
    <source>
        <dbReference type="SAM" id="MobiDB-lite"/>
    </source>
</evidence>
<dbReference type="InterPro" id="IPR006621">
    <property type="entry name" value="Nose-resist-to-fluoxetine_N"/>
</dbReference>
<feature type="transmembrane region" description="Helical" evidence="2">
    <location>
        <begin position="588"/>
        <end position="612"/>
    </location>
</feature>
<feature type="transmembrane region" description="Helical" evidence="2">
    <location>
        <begin position="481"/>
        <end position="501"/>
    </location>
</feature>
<proteinExistence type="predicted"/>
<evidence type="ECO:0000259" key="3">
    <source>
        <dbReference type="SMART" id="SM00703"/>
    </source>
</evidence>
<keyword evidence="2" id="KW-1133">Transmembrane helix</keyword>
<accession>A0A034V3C2</accession>
<feature type="transmembrane region" description="Helical" evidence="2">
    <location>
        <begin position="632"/>
        <end position="651"/>
    </location>
</feature>
<evidence type="ECO:0000313" key="4">
    <source>
        <dbReference type="EMBL" id="JAC37029.1"/>
    </source>
</evidence>
<feature type="compositionally biased region" description="Polar residues" evidence="1">
    <location>
        <begin position="742"/>
        <end position="756"/>
    </location>
</feature>
<dbReference type="EMBL" id="GAKP01021923">
    <property type="protein sequence ID" value="JAC37029.1"/>
    <property type="molecule type" value="Transcribed_RNA"/>
</dbReference>
<dbReference type="GO" id="GO:0016747">
    <property type="term" value="F:acyltransferase activity, transferring groups other than amino-acyl groups"/>
    <property type="evidence" value="ECO:0007669"/>
    <property type="project" value="InterPro"/>
</dbReference>
<gene>
    <name evidence="4" type="primary">NRF6</name>
</gene>
<feature type="transmembrane region" description="Helical" evidence="2">
    <location>
        <begin position="417"/>
        <end position="435"/>
    </location>
</feature>
<name>A0A034V3C2_BACDO</name>
<dbReference type="OrthoDB" id="10006435at2759"/>